<feature type="compositionally biased region" description="Low complexity" evidence="1">
    <location>
        <begin position="44"/>
        <end position="58"/>
    </location>
</feature>
<reference evidence="3 4" key="1">
    <citation type="journal article" date="2019" name="Int. J. Syst. Evol. Microbiol.">
        <title>The Global Catalogue of Microorganisms (GCM) 10K type strain sequencing project: providing services to taxonomists for standard genome sequencing and annotation.</title>
        <authorList>
            <consortium name="The Broad Institute Genomics Platform"/>
            <consortium name="The Broad Institute Genome Sequencing Center for Infectious Disease"/>
            <person name="Wu L."/>
            <person name="Ma J."/>
        </authorList>
    </citation>
    <scope>NUCLEOTIDE SEQUENCE [LARGE SCALE GENOMIC DNA]</scope>
    <source>
        <strain evidence="3 4">JCM 11136</strain>
    </source>
</reference>
<evidence type="ECO:0000313" key="3">
    <source>
        <dbReference type="EMBL" id="GAA0951276.1"/>
    </source>
</evidence>
<protein>
    <recommendedName>
        <fullName evidence="5">Secreted protein</fullName>
    </recommendedName>
</protein>
<evidence type="ECO:0000256" key="2">
    <source>
        <dbReference type="SAM" id="SignalP"/>
    </source>
</evidence>
<feature type="signal peptide" evidence="2">
    <location>
        <begin position="1"/>
        <end position="19"/>
    </location>
</feature>
<feature type="compositionally biased region" description="Low complexity" evidence="1">
    <location>
        <begin position="65"/>
        <end position="80"/>
    </location>
</feature>
<keyword evidence="4" id="KW-1185">Reference proteome</keyword>
<gene>
    <name evidence="3" type="ORF">GCM10009560_71800</name>
</gene>
<sequence>MALMVLLTLFCVAGPHAHADTPRPEGVSSCDGGAHPHRHAASCDAPAAQPQAADLPPLGDQGRCGPASASPAGLAPAPVSPAGPDLLALLCLARV</sequence>
<name>A0ABN1R393_9ACTN</name>
<feature type="region of interest" description="Disordered" evidence="1">
    <location>
        <begin position="17"/>
        <end position="80"/>
    </location>
</feature>
<organism evidence="3 4">
    <name type="scientific">Nonomuraea longicatena</name>
    <dbReference type="NCBI Taxonomy" id="83682"/>
    <lineage>
        <taxon>Bacteria</taxon>
        <taxon>Bacillati</taxon>
        <taxon>Actinomycetota</taxon>
        <taxon>Actinomycetes</taxon>
        <taxon>Streptosporangiales</taxon>
        <taxon>Streptosporangiaceae</taxon>
        <taxon>Nonomuraea</taxon>
    </lineage>
</organism>
<evidence type="ECO:0008006" key="5">
    <source>
        <dbReference type="Google" id="ProtNLM"/>
    </source>
</evidence>
<feature type="chain" id="PRO_5046926268" description="Secreted protein" evidence="2">
    <location>
        <begin position="20"/>
        <end position="95"/>
    </location>
</feature>
<dbReference type="EMBL" id="BAAAHQ010000049">
    <property type="protein sequence ID" value="GAA0951276.1"/>
    <property type="molecule type" value="Genomic_DNA"/>
</dbReference>
<keyword evidence="2" id="KW-0732">Signal</keyword>
<comment type="caution">
    <text evidence="3">The sequence shown here is derived from an EMBL/GenBank/DDBJ whole genome shotgun (WGS) entry which is preliminary data.</text>
</comment>
<evidence type="ECO:0000313" key="4">
    <source>
        <dbReference type="Proteomes" id="UP001501578"/>
    </source>
</evidence>
<proteinExistence type="predicted"/>
<accession>A0ABN1R393</accession>
<evidence type="ECO:0000256" key="1">
    <source>
        <dbReference type="SAM" id="MobiDB-lite"/>
    </source>
</evidence>
<dbReference type="Proteomes" id="UP001501578">
    <property type="component" value="Unassembled WGS sequence"/>
</dbReference>